<evidence type="ECO:0000256" key="3">
    <source>
        <dbReference type="ARBA" id="ARBA00023002"/>
    </source>
</evidence>
<keyword evidence="1" id="KW-0285">Flavoprotein</keyword>
<dbReference type="EC" id="1.13.12.16" evidence="4"/>
<gene>
    <name evidence="4" type="ORF">GGP71_002259</name>
</gene>
<dbReference type="PANTHER" id="PTHR32332">
    <property type="entry name" value="2-NITROPROPANE DIOXYGENASE"/>
    <property type="match status" value="1"/>
</dbReference>
<dbReference type="InterPro" id="IPR004136">
    <property type="entry name" value="NMO"/>
</dbReference>
<dbReference type="PANTHER" id="PTHR32332:SF20">
    <property type="entry name" value="2-NITROPROPANE DIOXYGENASE-LIKE PROTEIN"/>
    <property type="match status" value="1"/>
</dbReference>
<organism evidence="4 5">
    <name type="scientific">Salinibacter ruber</name>
    <dbReference type="NCBI Taxonomy" id="146919"/>
    <lineage>
        <taxon>Bacteria</taxon>
        <taxon>Pseudomonadati</taxon>
        <taxon>Rhodothermota</taxon>
        <taxon>Rhodothermia</taxon>
        <taxon>Rhodothermales</taxon>
        <taxon>Salinibacteraceae</taxon>
        <taxon>Salinibacter</taxon>
    </lineage>
</organism>
<keyword evidence="3 4" id="KW-0560">Oxidoreductase</keyword>
<dbReference type="Proteomes" id="UP001155027">
    <property type="component" value="Unassembled WGS sequence"/>
</dbReference>
<comment type="caution">
    <text evidence="4">The sequence shown here is derived from an EMBL/GenBank/DDBJ whole genome shotgun (WGS) entry which is preliminary data.</text>
</comment>
<accession>A0A9X2TCE1</accession>
<dbReference type="Pfam" id="PF03060">
    <property type="entry name" value="NMO"/>
    <property type="match status" value="2"/>
</dbReference>
<dbReference type="Gene3D" id="3.20.20.70">
    <property type="entry name" value="Aldolase class I"/>
    <property type="match status" value="1"/>
</dbReference>
<dbReference type="CDD" id="cd04730">
    <property type="entry name" value="NPD_like"/>
    <property type="match status" value="1"/>
</dbReference>
<evidence type="ECO:0000313" key="5">
    <source>
        <dbReference type="Proteomes" id="UP001155027"/>
    </source>
</evidence>
<dbReference type="EMBL" id="JANUAU010000007">
    <property type="protein sequence ID" value="MCS3678328.1"/>
    <property type="molecule type" value="Genomic_DNA"/>
</dbReference>
<evidence type="ECO:0000313" key="4">
    <source>
        <dbReference type="EMBL" id="MCS3678328.1"/>
    </source>
</evidence>
<evidence type="ECO:0000256" key="1">
    <source>
        <dbReference type="ARBA" id="ARBA00022630"/>
    </source>
</evidence>
<keyword evidence="4" id="KW-0503">Monooxygenase</keyword>
<dbReference type="RefSeq" id="WP_259080563.1">
    <property type="nucleotide sequence ID" value="NZ_JANUAU010000007.1"/>
</dbReference>
<dbReference type="SUPFAM" id="SSF51412">
    <property type="entry name" value="Inosine monophosphate dehydrogenase (IMPDH)"/>
    <property type="match status" value="1"/>
</dbReference>
<evidence type="ECO:0000256" key="2">
    <source>
        <dbReference type="ARBA" id="ARBA00022643"/>
    </source>
</evidence>
<reference evidence="4" key="1">
    <citation type="submission" date="2022-08" db="EMBL/GenBank/DDBJ databases">
        <title>Genomic Encyclopedia of Type Strains, Phase V (KMG-V): Genome sequencing to study the core and pangenomes of soil and plant-associated prokaryotes.</title>
        <authorList>
            <person name="Whitman W."/>
        </authorList>
    </citation>
    <scope>NUCLEOTIDE SEQUENCE</scope>
    <source>
        <strain evidence="4">0</strain>
    </source>
</reference>
<dbReference type="InterPro" id="IPR013785">
    <property type="entry name" value="Aldolase_TIM"/>
</dbReference>
<sequence>MQLSFTLYRIIQAAQPSGLFSMLNTSLCDLLGVRLPIIQAPIGSASCPALVAAVSNAGGLGMLAVTWRSIDETRQAIRETKQRTDRPFGVNIVLEWPQKERLEVCLEEGAEVVSLFWGEPAELTSLAHDAGALVMNTVSSAAEAEAAAAAGADVLVAQGWEAGGHVPGEVSTLALTPRVVDVADGVPVVAAGGIADGRGVAAALALGASGAMLGTRFLTSAEASVHAEYKQRVVGASETDTAHGVIFDGGWPDAPHRVLRNRTVKEWEEAGCPTSGSRPGENEVVATGANGTPVRRYDDAIPTLDVEGNAEDLALYAGQSSGLVRDVMPAKEIVRELASEAEEALHRTSTLGSQEKDAL</sequence>
<dbReference type="AlphaFoldDB" id="A0A9X2TCE1"/>
<keyword evidence="2" id="KW-0288">FMN</keyword>
<name>A0A9X2TCE1_9BACT</name>
<protein>
    <submittedName>
        <fullName evidence="4">Nitronate monooxygenase</fullName>
        <ecNumber evidence="4">1.13.12.16</ecNumber>
    </submittedName>
</protein>
<proteinExistence type="predicted"/>
<dbReference type="GO" id="GO:0018580">
    <property type="term" value="F:nitronate monooxygenase activity"/>
    <property type="evidence" value="ECO:0007669"/>
    <property type="project" value="UniProtKB-EC"/>
</dbReference>